<comment type="similarity">
    <text evidence="2 6">Belongs to the cytochrome P450 family.</text>
</comment>
<feature type="transmembrane region" description="Helical" evidence="8">
    <location>
        <begin position="24"/>
        <end position="42"/>
    </location>
</feature>
<evidence type="ECO:0000256" key="7">
    <source>
        <dbReference type="SAM" id="MobiDB-lite"/>
    </source>
</evidence>
<dbReference type="PROSITE" id="PS00086">
    <property type="entry name" value="CYTOCHROME_P450"/>
    <property type="match status" value="1"/>
</dbReference>
<feature type="compositionally biased region" description="Basic and acidic residues" evidence="7">
    <location>
        <begin position="267"/>
        <end position="281"/>
    </location>
</feature>
<keyword evidence="8" id="KW-1133">Transmembrane helix</keyword>
<name>A0A4V1J4L4_9FUNG</name>
<accession>A0A4V1J4L4</accession>
<evidence type="ECO:0000313" key="10">
    <source>
        <dbReference type="Proteomes" id="UP000268162"/>
    </source>
</evidence>
<gene>
    <name evidence="9" type="ORF">BJ085DRAFT_23862</name>
</gene>
<dbReference type="PANTHER" id="PTHR24305">
    <property type="entry name" value="CYTOCHROME P450"/>
    <property type="match status" value="1"/>
</dbReference>
<dbReference type="PANTHER" id="PTHR24305:SF166">
    <property type="entry name" value="CYTOCHROME P450 12A4, MITOCHONDRIAL-RELATED"/>
    <property type="match status" value="1"/>
</dbReference>
<dbReference type="InterPro" id="IPR050121">
    <property type="entry name" value="Cytochrome_P450_monoxygenase"/>
</dbReference>
<sequence length="524" mass="59313">MTFTWLFSLQGIVPVFVTGLGERWLPLGIVTLVTFGVSWVIYQIFLSPLANIPGPFLGKILPSIVQPAYRNGRMFRHSMENHRRYGPMVRLGCNTVSFIDFPTIQQIYQSYEFIKAPIWYQGFEMFGEGFFTTARADFHRKRKRVILPAFTLRALRVMEKSIIQFGPVNLITGDPPGDATEGAVVNIYHTLTLLSADVITELTLGKSVQLLSRGSHPITEWFHATTRLVVIFNVFPFLKGARWGFRELRGLLQDFEDYVSSCIQERRQRLQQEPPAEKESSRGPSGRLVPDILGNLILSVDPDTGEKLTDQELKCETISLLFGGSDTVASTMSTVLLQLFRNPHVFTRLQEEIITTFPKTVKAMGIDYETIRHQIPLMEAVISETLRIMPSSPGTFWRTVPAGGRVLFNHYLPAGTEVGGAAAAYHIGPEWSDPMVFNPDRFLGVAGEKSYPRVYTFSLGPRQCLGRALAFREISLILVTLFRFFEISILDEEELNKQWLHFVTLRPHDKQLNIAVKPRPGFIV</sequence>
<keyword evidence="10" id="KW-1185">Reference proteome</keyword>
<evidence type="ECO:0000256" key="2">
    <source>
        <dbReference type="ARBA" id="ARBA00010617"/>
    </source>
</evidence>
<keyword evidence="5 6" id="KW-0349">Heme</keyword>
<dbReference type="GO" id="GO:0004497">
    <property type="term" value="F:monooxygenase activity"/>
    <property type="evidence" value="ECO:0007669"/>
    <property type="project" value="UniProtKB-KW"/>
</dbReference>
<dbReference type="EMBL" id="ML002744">
    <property type="protein sequence ID" value="RKP35969.1"/>
    <property type="molecule type" value="Genomic_DNA"/>
</dbReference>
<evidence type="ECO:0000256" key="6">
    <source>
        <dbReference type="RuleBase" id="RU000461"/>
    </source>
</evidence>
<keyword evidence="6" id="KW-0503">Monooxygenase</keyword>
<organism evidence="9 10">
    <name type="scientific">Dimargaris cristalligena</name>
    <dbReference type="NCBI Taxonomy" id="215637"/>
    <lineage>
        <taxon>Eukaryota</taxon>
        <taxon>Fungi</taxon>
        <taxon>Fungi incertae sedis</taxon>
        <taxon>Zoopagomycota</taxon>
        <taxon>Kickxellomycotina</taxon>
        <taxon>Dimargaritomycetes</taxon>
        <taxon>Dimargaritales</taxon>
        <taxon>Dimargaritaceae</taxon>
        <taxon>Dimargaris</taxon>
    </lineage>
</organism>
<dbReference type="AlphaFoldDB" id="A0A4V1J4L4"/>
<keyword evidence="4 5" id="KW-0408">Iron</keyword>
<evidence type="ECO:0000256" key="3">
    <source>
        <dbReference type="ARBA" id="ARBA00022723"/>
    </source>
</evidence>
<feature type="region of interest" description="Disordered" evidence="7">
    <location>
        <begin position="267"/>
        <end position="287"/>
    </location>
</feature>
<proteinExistence type="inferred from homology"/>
<dbReference type="GO" id="GO:0020037">
    <property type="term" value="F:heme binding"/>
    <property type="evidence" value="ECO:0007669"/>
    <property type="project" value="InterPro"/>
</dbReference>
<dbReference type="STRING" id="215637.A0A4V1J4L4"/>
<dbReference type="PRINTS" id="PR00463">
    <property type="entry name" value="EP450I"/>
</dbReference>
<dbReference type="GO" id="GO:0005506">
    <property type="term" value="F:iron ion binding"/>
    <property type="evidence" value="ECO:0007669"/>
    <property type="project" value="InterPro"/>
</dbReference>
<dbReference type="InterPro" id="IPR001128">
    <property type="entry name" value="Cyt_P450"/>
</dbReference>
<dbReference type="Proteomes" id="UP000268162">
    <property type="component" value="Unassembled WGS sequence"/>
</dbReference>
<feature type="binding site" description="axial binding residue" evidence="5">
    <location>
        <position position="464"/>
    </location>
    <ligand>
        <name>heme</name>
        <dbReference type="ChEBI" id="CHEBI:30413"/>
    </ligand>
    <ligandPart>
        <name>Fe</name>
        <dbReference type="ChEBI" id="CHEBI:18248"/>
    </ligandPart>
</feature>
<comment type="cofactor">
    <cofactor evidence="1 5">
        <name>heme</name>
        <dbReference type="ChEBI" id="CHEBI:30413"/>
    </cofactor>
</comment>
<dbReference type="Gene3D" id="1.10.630.10">
    <property type="entry name" value="Cytochrome P450"/>
    <property type="match status" value="1"/>
</dbReference>
<dbReference type="PRINTS" id="PR00385">
    <property type="entry name" value="P450"/>
</dbReference>
<keyword evidence="3 5" id="KW-0479">Metal-binding</keyword>
<keyword evidence="8" id="KW-0472">Membrane</keyword>
<dbReference type="Pfam" id="PF00067">
    <property type="entry name" value="p450"/>
    <property type="match status" value="1"/>
</dbReference>
<evidence type="ECO:0000313" key="9">
    <source>
        <dbReference type="EMBL" id="RKP35969.1"/>
    </source>
</evidence>
<evidence type="ECO:0000256" key="4">
    <source>
        <dbReference type="ARBA" id="ARBA00023004"/>
    </source>
</evidence>
<evidence type="ECO:0000256" key="8">
    <source>
        <dbReference type="SAM" id="Phobius"/>
    </source>
</evidence>
<dbReference type="SUPFAM" id="SSF48264">
    <property type="entry name" value="Cytochrome P450"/>
    <property type="match status" value="1"/>
</dbReference>
<evidence type="ECO:0000256" key="5">
    <source>
        <dbReference type="PIRSR" id="PIRSR602401-1"/>
    </source>
</evidence>
<evidence type="ECO:0000256" key="1">
    <source>
        <dbReference type="ARBA" id="ARBA00001971"/>
    </source>
</evidence>
<dbReference type="GO" id="GO:0016705">
    <property type="term" value="F:oxidoreductase activity, acting on paired donors, with incorporation or reduction of molecular oxygen"/>
    <property type="evidence" value="ECO:0007669"/>
    <property type="project" value="InterPro"/>
</dbReference>
<dbReference type="InterPro" id="IPR002401">
    <property type="entry name" value="Cyt_P450_E_grp-I"/>
</dbReference>
<dbReference type="InterPro" id="IPR036396">
    <property type="entry name" value="Cyt_P450_sf"/>
</dbReference>
<dbReference type="InterPro" id="IPR017972">
    <property type="entry name" value="Cyt_P450_CS"/>
</dbReference>
<protein>
    <submittedName>
        <fullName evidence="9">Cytochrome P450</fullName>
    </submittedName>
</protein>
<keyword evidence="8" id="KW-0812">Transmembrane</keyword>
<reference evidence="10" key="1">
    <citation type="journal article" date="2018" name="Nat. Microbiol.">
        <title>Leveraging single-cell genomics to expand the fungal tree of life.</title>
        <authorList>
            <person name="Ahrendt S.R."/>
            <person name="Quandt C.A."/>
            <person name="Ciobanu D."/>
            <person name="Clum A."/>
            <person name="Salamov A."/>
            <person name="Andreopoulos B."/>
            <person name="Cheng J.F."/>
            <person name="Woyke T."/>
            <person name="Pelin A."/>
            <person name="Henrissat B."/>
            <person name="Reynolds N.K."/>
            <person name="Benny G.L."/>
            <person name="Smith M.E."/>
            <person name="James T.Y."/>
            <person name="Grigoriev I.V."/>
        </authorList>
    </citation>
    <scope>NUCLEOTIDE SEQUENCE [LARGE SCALE GENOMIC DNA]</scope>
    <source>
        <strain evidence="10">RSA 468</strain>
    </source>
</reference>
<keyword evidence="6" id="KW-0560">Oxidoreductase</keyword>